<protein>
    <recommendedName>
        <fullName evidence="2">Antitoxin</fullName>
    </recommendedName>
</protein>
<dbReference type="InterPro" id="IPR006442">
    <property type="entry name" value="Antitoxin_Phd/YefM"/>
</dbReference>
<name>A0A841AGD7_9MICO</name>
<proteinExistence type="inferred from homology"/>
<dbReference type="Gene3D" id="3.40.1620.10">
    <property type="entry name" value="YefM-like domain"/>
    <property type="match status" value="1"/>
</dbReference>
<evidence type="ECO:0000256" key="1">
    <source>
        <dbReference type="ARBA" id="ARBA00009981"/>
    </source>
</evidence>
<dbReference type="Pfam" id="PF02604">
    <property type="entry name" value="PhdYeFM_antitox"/>
    <property type="match status" value="1"/>
</dbReference>
<dbReference type="EMBL" id="JACHLZ010000001">
    <property type="protein sequence ID" value="MBB5833053.1"/>
    <property type="molecule type" value="Genomic_DNA"/>
</dbReference>
<dbReference type="RefSeq" id="WP_184326268.1">
    <property type="nucleotide sequence ID" value="NZ_JACHLZ010000001.1"/>
</dbReference>
<dbReference type="GO" id="GO:0003677">
    <property type="term" value="F:DNA binding"/>
    <property type="evidence" value="ECO:0007669"/>
    <property type="project" value="UniProtKB-KW"/>
</dbReference>
<comment type="function">
    <text evidence="2">Antitoxin component of a type II toxin-antitoxin (TA) system.</text>
</comment>
<evidence type="ECO:0000313" key="4">
    <source>
        <dbReference type="EMBL" id="MBB5833053.1"/>
    </source>
</evidence>
<dbReference type="Proteomes" id="UP000588158">
    <property type="component" value="Unassembled WGS sequence"/>
</dbReference>
<reference evidence="4 5" key="1">
    <citation type="submission" date="2020-08" db="EMBL/GenBank/DDBJ databases">
        <title>Sequencing the genomes of 1000 actinobacteria strains.</title>
        <authorList>
            <person name="Klenk H.-P."/>
        </authorList>
    </citation>
    <scope>NUCLEOTIDE SEQUENCE [LARGE SCALE GENOMIC DNA]</scope>
    <source>
        <strain evidence="4 5">DSM 28796</strain>
    </source>
</reference>
<evidence type="ECO:0000256" key="3">
    <source>
        <dbReference type="SAM" id="MobiDB-lite"/>
    </source>
</evidence>
<feature type="region of interest" description="Disordered" evidence="3">
    <location>
        <begin position="41"/>
        <end position="83"/>
    </location>
</feature>
<accession>A0A841AGD7</accession>
<dbReference type="InterPro" id="IPR036165">
    <property type="entry name" value="YefM-like_sf"/>
</dbReference>
<keyword evidence="4" id="KW-0238">DNA-binding</keyword>
<feature type="compositionally biased region" description="Acidic residues" evidence="3">
    <location>
        <begin position="74"/>
        <end position="83"/>
    </location>
</feature>
<comment type="similarity">
    <text evidence="1 2">Belongs to the phD/YefM antitoxin family.</text>
</comment>
<gene>
    <name evidence="4" type="ORF">HNR70_002866</name>
</gene>
<dbReference type="AlphaFoldDB" id="A0A841AGD7"/>
<keyword evidence="5" id="KW-1185">Reference proteome</keyword>
<evidence type="ECO:0000313" key="5">
    <source>
        <dbReference type="Proteomes" id="UP000588158"/>
    </source>
</evidence>
<organism evidence="4 5">
    <name type="scientific">Brachybacterium aquaticum</name>
    <dbReference type="NCBI Taxonomy" id="1432564"/>
    <lineage>
        <taxon>Bacteria</taxon>
        <taxon>Bacillati</taxon>
        <taxon>Actinomycetota</taxon>
        <taxon>Actinomycetes</taxon>
        <taxon>Micrococcales</taxon>
        <taxon>Dermabacteraceae</taxon>
        <taxon>Brachybacterium</taxon>
    </lineage>
</organism>
<comment type="caution">
    <text evidence="4">The sequence shown here is derived from an EMBL/GenBank/DDBJ whole genome shotgun (WGS) entry which is preliminary data.</text>
</comment>
<dbReference type="SUPFAM" id="SSF143120">
    <property type="entry name" value="YefM-like"/>
    <property type="match status" value="1"/>
</dbReference>
<sequence>MRTISVGELRQNPTRMLEDIAAGEVYVLTRHNHEVARIVPSASSTSLIPPARSGPARTSGLPRVDLPDGMSMDEFLDDLSGDR</sequence>
<evidence type="ECO:0000256" key="2">
    <source>
        <dbReference type="RuleBase" id="RU362080"/>
    </source>
</evidence>